<gene>
    <name evidence="1" type="ORF">RV045_01975</name>
</gene>
<name>A0ACC6NZ05_9BURK</name>
<proteinExistence type="predicted"/>
<accession>A0ACC6NZ05</accession>
<evidence type="ECO:0000313" key="2">
    <source>
        <dbReference type="Proteomes" id="UP001364695"/>
    </source>
</evidence>
<protein>
    <submittedName>
        <fullName evidence="1">YdcF family protein</fullName>
    </submittedName>
</protein>
<keyword evidence="2" id="KW-1185">Reference proteome</keyword>
<reference evidence="1" key="1">
    <citation type="submission" date="2023-10" db="EMBL/GenBank/DDBJ databases">
        <title>Amphibacter perezi, gen. nov., sp. nov. a novel taxa of the family Comamonadaceae, class Betaproteobacteria isolated from the skin microbiota of Pelophylax perezi from different populations.</title>
        <authorList>
            <person name="Costa S."/>
            <person name="Proenca D.N."/>
            <person name="Lopes I."/>
            <person name="Morais P.V."/>
        </authorList>
    </citation>
    <scope>NUCLEOTIDE SEQUENCE</scope>
    <source>
        <strain evidence="1">SL12-8</strain>
    </source>
</reference>
<dbReference type="Proteomes" id="UP001364695">
    <property type="component" value="Unassembled WGS sequence"/>
</dbReference>
<sequence length="280" mass="30153">MDTDLITGAAKPLLTALALPPLNLLLVVLAGAALVWRTTPGSRGRRWGTALTLGGWTLLWLLSTQTVAVQLSQWLLPQYPPLNFRTGNADTPDGKPAQAVWILGGGVQRSLAEYGGIAQLNAESSARLRYGMLLSRRLDLPAGFTGGPGWVQWLEPGQPVREAHVAAATLRAERQPVLRWMETGSRDTHENAVNSRALLRRDGVTRLVLVTSAWHMPRAVAEFTRAGFDVLPAPMGYIKPANGPLLDALPSGTGLAASRLVLKEWISLMLLRAGLLGAKD</sequence>
<organism evidence="1 2">
    <name type="scientific">Amphibiibacter pelophylacis</name>
    <dbReference type="NCBI Taxonomy" id="1799477"/>
    <lineage>
        <taxon>Bacteria</taxon>
        <taxon>Pseudomonadati</taxon>
        <taxon>Pseudomonadota</taxon>
        <taxon>Betaproteobacteria</taxon>
        <taxon>Burkholderiales</taxon>
        <taxon>Sphaerotilaceae</taxon>
        <taxon>Amphibiibacter</taxon>
    </lineage>
</organism>
<evidence type="ECO:0000313" key="1">
    <source>
        <dbReference type="EMBL" id="MEJ7137197.1"/>
    </source>
</evidence>
<dbReference type="EMBL" id="JAWDIE010000002">
    <property type="protein sequence ID" value="MEJ7137197.1"/>
    <property type="molecule type" value="Genomic_DNA"/>
</dbReference>
<comment type="caution">
    <text evidence="1">The sequence shown here is derived from an EMBL/GenBank/DDBJ whole genome shotgun (WGS) entry which is preliminary data.</text>
</comment>